<gene>
    <name evidence="5" type="primary">ydaM_2</name>
    <name evidence="5" type="ORF">EC9_15250</name>
</gene>
<dbReference type="Pfam" id="PF00990">
    <property type="entry name" value="GGDEF"/>
    <property type="match status" value="1"/>
</dbReference>
<accession>A0A517LXK0</accession>
<dbReference type="PROSITE" id="PS50112">
    <property type="entry name" value="PAS"/>
    <property type="match status" value="1"/>
</dbReference>
<dbReference type="SUPFAM" id="SSF55785">
    <property type="entry name" value="PYP-like sensor domain (PAS domain)"/>
    <property type="match status" value="1"/>
</dbReference>
<dbReference type="SUPFAM" id="SSF55073">
    <property type="entry name" value="Nucleotide cyclase"/>
    <property type="match status" value="1"/>
</dbReference>
<dbReference type="InterPro" id="IPR000014">
    <property type="entry name" value="PAS"/>
</dbReference>
<keyword evidence="6" id="KW-1185">Reference proteome</keyword>
<keyword evidence="5" id="KW-0548">Nucleotidyltransferase</keyword>
<dbReference type="Pfam" id="PF13188">
    <property type="entry name" value="PAS_8"/>
    <property type="match status" value="1"/>
</dbReference>
<dbReference type="AlphaFoldDB" id="A0A517LXK0"/>
<dbReference type="FunFam" id="3.30.70.270:FF:000001">
    <property type="entry name" value="Diguanylate cyclase domain protein"/>
    <property type="match status" value="1"/>
</dbReference>
<dbReference type="Gene3D" id="3.30.70.270">
    <property type="match status" value="1"/>
</dbReference>
<reference evidence="5 6" key="1">
    <citation type="submission" date="2019-02" db="EMBL/GenBank/DDBJ databases">
        <title>Deep-cultivation of Planctomycetes and their phenomic and genomic characterization uncovers novel biology.</title>
        <authorList>
            <person name="Wiegand S."/>
            <person name="Jogler M."/>
            <person name="Boedeker C."/>
            <person name="Pinto D."/>
            <person name="Vollmers J."/>
            <person name="Rivas-Marin E."/>
            <person name="Kohn T."/>
            <person name="Peeters S.H."/>
            <person name="Heuer A."/>
            <person name="Rast P."/>
            <person name="Oberbeckmann S."/>
            <person name="Bunk B."/>
            <person name="Jeske O."/>
            <person name="Meyerdierks A."/>
            <person name="Storesund J.E."/>
            <person name="Kallscheuer N."/>
            <person name="Luecker S."/>
            <person name="Lage O.M."/>
            <person name="Pohl T."/>
            <person name="Merkel B.J."/>
            <person name="Hornburger P."/>
            <person name="Mueller R.-W."/>
            <person name="Bruemmer F."/>
            <person name="Labrenz M."/>
            <person name="Spormann A.M."/>
            <person name="Op den Camp H."/>
            <person name="Overmann J."/>
            <person name="Amann R."/>
            <person name="Jetten M.S.M."/>
            <person name="Mascher T."/>
            <person name="Medema M.H."/>
            <person name="Devos D.P."/>
            <person name="Kaster A.-K."/>
            <person name="Ovreas L."/>
            <person name="Rohde M."/>
            <person name="Galperin M.Y."/>
            <person name="Jogler C."/>
        </authorList>
    </citation>
    <scope>NUCLEOTIDE SEQUENCE [LARGE SCALE GENOMIC DNA]</scope>
    <source>
        <strain evidence="5 6">EC9</strain>
    </source>
</reference>
<evidence type="ECO:0000259" key="4">
    <source>
        <dbReference type="PROSITE" id="PS50887"/>
    </source>
</evidence>
<evidence type="ECO:0000256" key="2">
    <source>
        <dbReference type="ARBA" id="ARBA00034247"/>
    </source>
</evidence>
<evidence type="ECO:0000313" key="5">
    <source>
        <dbReference type="EMBL" id="QDS87347.1"/>
    </source>
</evidence>
<dbReference type="PANTHER" id="PTHR45138">
    <property type="entry name" value="REGULATORY COMPONENTS OF SENSORY TRANSDUCTION SYSTEM"/>
    <property type="match status" value="1"/>
</dbReference>
<protein>
    <recommendedName>
        <fullName evidence="1">diguanylate cyclase</fullName>
        <ecNumber evidence="1">2.7.7.65</ecNumber>
    </recommendedName>
</protein>
<evidence type="ECO:0000313" key="6">
    <source>
        <dbReference type="Proteomes" id="UP000319557"/>
    </source>
</evidence>
<organism evidence="5 6">
    <name type="scientific">Rosistilla ulvae</name>
    <dbReference type="NCBI Taxonomy" id="1930277"/>
    <lineage>
        <taxon>Bacteria</taxon>
        <taxon>Pseudomonadati</taxon>
        <taxon>Planctomycetota</taxon>
        <taxon>Planctomycetia</taxon>
        <taxon>Pirellulales</taxon>
        <taxon>Pirellulaceae</taxon>
        <taxon>Rosistilla</taxon>
    </lineage>
</organism>
<dbReference type="NCBIfam" id="TIGR00229">
    <property type="entry name" value="sensory_box"/>
    <property type="match status" value="1"/>
</dbReference>
<dbReference type="GO" id="GO:0043709">
    <property type="term" value="P:cell adhesion involved in single-species biofilm formation"/>
    <property type="evidence" value="ECO:0007669"/>
    <property type="project" value="TreeGrafter"/>
</dbReference>
<dbReference type="EC" id="2.7.7.65" evidence="1"/>
<dbReference type="InterPro" id="IPR029787">
    <property type="entry name" value="Nucleotide_cyclase"/>
</dbReference>
<keyword evidence="5" id="KW-0808">Transferase</keyword>
<dbReference type="InterPro" id="IPR043128">
    <property type="entry name" value="Rev_trsase/Diguanyl_cyclase"/>
</dbReference>
<dbReference type="CDD" id="cd01949">
    <property type="entry name" value="GGDEF"/>
    <property type="match status" value="1"/>
</dbReference>
<dbReference type="PANTHER" id="PTHR45138:SF9">
    <property type="entry name" value="DIGUANYLATE CYCLASE DGCM-RELATED"/>
    <property type="match status" value="1"/>
</dbReference>
<dbReference type="GO" id="GO:1902201">
    <property type="term" value="P:negative regulation of bacterial-type flagellum-dependent cell motility"/>
    <property type="evidence" value="ECO:0007669"/>
    <property type="project" value="TreeGrafter"/>
</dbReference>
<evidence type="ECO:0000259" key="3">
    <source>
        <dbReference type="PROSITE" id="PS50112"/>
    </source>
</evidence>
<feature type="domain" description="PAS" evidence="3">
    <location>
        <begin position="168"/>
        <end position="214"/>
    </location>
</feature>
<dbReference type="InterPro" id="IPR000160">
    <property type="entry name" value="GGDEF_dom"/>
</dbReference>
<sequence>MAMWTATVLLTLRMTGLLDDGSSQQIQARTQLCEVIAVSCSQFASRDDQAAIEVALRALTARNDDVLSAACRKADGSLAFASQGHQANWSRRDGEASSSTCIQVPVMQGDRAWGQIEVCFQSPTATGLLGFLALPSVKLTVLTTLGCLVGFQLLLRRCFNQLDPNQAVPERVRSALDTMAEGVVVLDEKYRINLANQQFADMIGCTVDECQGKNIDWFPWDTQDERPLSELLSELNGVDPKIFDNIKLRKSETCRRTLKPNASRILNKQGECKGMLLSLDDVSVLEEQNEQLRFLATRDPMTSCLNRRSFFEYLEEAWNSAIRCKHSISCLMVDVDHFKGINDSFGHAVGDDVLKSVSAALLDTARDSDYVCRYGGEEFCVLLQHSDIEGAACAGERYRAAIEALQFPQLSVTASLGCSSGDLGAESAEQMLEQADQSLYAAKRNGRNQVARFDRLESTVQEIDAVAEPNNSTAEESLLDSVKDLISDARDAGSTSVSVDRLNVAIKESSQHPSS</sequence>
<dbReference type="Proteomes" id="UP000319557">
    <property type="component" value="Chromosome"/>
</dbReference>
<proteinExistence type="predicted"/>
<dbReference type="EMBL" id="CP036261">
    <property type="protein sequence ID" value="QDS87347.1"/>
    <property type="molecule type" value="Genomic_DNA"/>
</dbReference>
<dbReference type="InterPro" id="IPR035965">
    <property type="entry name" value="PAS-like_dom_sf"/>
</dbReference>
<dbReference type="GO" id="GO:0005886">
    <property type="term" value="C:plasma membrane"/>
    <property type="evidence" value="ECO:0007669"/>
    <property type="project" value="TreeGrafter"/>
</dbReference>
<comment type="catalytic activity">
    <reaction evidence="2">
        <text>2 GTP = 3',3'-c-di-GMP + 2 diphosphate</text>
        <dbReference type="Rhea" id="RHEA:24898"/>
        <dbReference type="ChEBI" id="CHEBI:33019"/>
        <dbReference type="ChEBI" id="CHEBI:37565"/>
        <dbReference type="ChEBI" id="CHEBI:58805"/>
        <dbReference type="EC" id="2.7.7.65"/>
    </reaction>
</comment>
<feature type="domain" description="GGDEF" evidence="4">
    <location>
        <begin position="326"/>
        <end position="455"/>
    </location>
</feature>
<evidence type="ECO:0000256" key="1">
    <source>
        <dbReference type="ARBA" id="ARBA00012528"/>
    </source>
</evidence>
<dbReference type="SMART" id="SM00091">
    <property type="entry name" value="PAS"/>
    <property type="match status" value="1"/>
</dbReference>
<dbReference type="KEGG" id="ruv:EC9_15250"/>
<dbReference type="CDD" id="cd00130">
    <property type="entry name" value="PAS"/>
    <property type="match status" value="1"/>
</dbReference>
<dbReference type="Gene3D" id="3.30.450.20">
    <property type="entry name" value="PAS domain"/>
    <property type="match status" value="1"/>
</dbReference>
<dbReference type="InterPro" id="IPR050469">
    <property type="entry name" value="Diguanylate_Cyclase"/>
</dbReference>
<dbReference type="SMART" id="SM00267">
    <property type="entry name" value="GGDEF"/>
    <property type="match status" value="1"/>
</dbReference>
<dbReference type="NCBIfam" id="TIGR00254">
    <property type="entry name" value="GGDEF"/>
    <property type="match status" value="1"/>
</dbReference>
<dbReference type="GO" id="GO:0052621">
    <property type="term" value="F:diguanylate cyclase activity"/>
    <property type="evidence" value="ECO:0007669"/>
    <property type="project" value="UniProtKB-EC"/>
</dbReference>
<dbReference type="PROSITE" id="PS50887">
    <property type="entry name" value="GGDEF"/>
    <property type="match status" value="1"/>
</dbReference>
<name>A0A517LXK0_9BACT</name>